<dbReference type="InterPro" id="IPR003362">
    <property type="entry name" value="Bact_transf"/>
</dbReference>
<dbReference type="RefSeq" id="WP_289215083.1">
    <property type="nucleotide sequence ID" value="NZ_JAPVRC010000002.1"/>
</dbReference>
<dbReference type="PANTHER" id="PTHR30576:SF8">
    <property type="entry name" value="UNDECAPRENYL-PHOSPHATE GALACTOSE PHOSPHOTRANSFERASE"/>
    <property type="match status" value="1"/>
</dbReference>
<dbReference type="Proteomes" id="UP001596494">
    <property type="component" value="Unassembled WGS sequence"/>
</dbReference>
<proteinExistence type="inferred from homology"/>
<organism evidence="3 4">
    <name type="scientific">Halobacillus campisalis</name>
    <dbReference type="NCBI Taxonomy" id="435909"/>
    <lineage>
        <taxon>Bacteria</taxon>
        <taxon>Bacillati</taxon>
        <taxon>Bacillota</taxon>
        <taxon>Bacilli</taxon>
        <taxon>Bacillales</taxon>
        <taxon>Bacillaceae</taxon>
        <taxon>Halobacillus</taxon>
    </lineage>
</organism>
<dbReference type="GO" id="GO:0016740">
    <property type="term" value="F:transferase activity"/>
    <property type="evidence" value="ECO:0007669"/>
    <property type="project" value="UniProtKB-KW"/>
</dbReference>
<name>A0ABW2K9E4_9BACI</name>
<dbReference type="PANTHER" id="PTHR30576">
    <property type="entry name" value="COLANIC BIOSYNTHESIS UDP-GLUCOSE LIPID CARRIER TRANSFERASE"/>
    <property type="match status" value="1"/>
</dbReference>
<sequence>MKRTIDITISLLLLLICSPLIFCAGMLVKMTMGSPILFKQERPGLHEKPFHLYKLRTMKDGENVPDEMRVTKAGKFLRKYSLDEFPQLINVVKGDMSLVGPRPLLTEYLPLYTKEQAMRHEVRPGITGWAQVNGRNSISWEEKFKYDTWYVRNHSLMLDTKILWRTIRKVMKKEGITPEGRGAMEKFTGSRKVM</sequence>
<reference evidence="4" key="1">
    <citation type="journal article" date="2019" name="Int. J. Syst. Evol. Microbiol.">
        <title>The Global Catalogue of Microorganisms (GCM) 10K type strain sequencing project: providing services to taxonomists for standard genome sequencing and annotation.</title>
        <authorList>
            <consortium name="The Broad Institute Genomics Platform"/>
            <consortium name="The Broad Institute Genome Sequencing Center for Infectious Disease"/>
            <person name="Wu L."/>
            <person name="Ma J."/>
        </authorList>
    </citation>
    <scope>NUCLEOTIDE SEQUENCE [LARGE SCALE GENOMIC DNA]</scope>
    <source>
        <strain evidence="4">CCUG 73951</strain>
    </source>
</reference>
<comment type="caution">
    <text evidence="3">The sequence shown here is derived from an EMBL/GenBank/DDBJ whole genome shotgun (WGS) entry which is preliminary data.</text>
</comment>
<evidence type="ECO:0000313" key="3">
    <source>
        <dbReference type="EMBL" id="MFC7322718.1"/>
    </source>
</evidence>
<evidence type="ECO:0000256" key="1">
    <source>
        <dbReference type="ARBA" id="ARBA00006464"/>
    </source>
</evidence>
<accession>A0ABW2K9E4</accession>
<evidence type="ECO:0000259" key="2">
    <source>
        <dbReference type="Pfam" id="PF02397"/>
    </source>
</evidence>
<dbReference type="Pfam" id="PF02397">
    <property type="entry name" value="Bac_transf"/>
    <property type="match status" value="1"/>
</dbReference>
<comment type="similarity">
    <text evidence="1">Belongs to the bacterial sugar transferase family.</text>
</comment>
<dbReference type="EMBL" id="JBHTBY010000017">
    <property type="protein sequence ID" value="MFC7322718.1"/>
    <property type="molecule type" value="Genomic_DNA"/>
</dbReference>
<keyword evidence="3" id="KW-0808">Transferase</keyword>
<evidence type="ECO:0000313" key="4">
    <source>
        <dbReference type="Proteomes" id="UP001596494"/>
    </source>
</evidence>
<gene>
    <name evidence="3" type="ORF">ACFQMN_17785</name>
</gene>
<protein>
    <submittedName>
        <fullName evidence="3">Sugar transferase</fullName>
    </submittedName>
</protein>
<feature type="domain" description="Bacterial sugar transferase" evidence="2">
    <location>
        <begin position="2"/>
        <end position="172"/>
    </location>
</feature>
<keyword evidence="4" id="KW-1185">Reference proteome</keyword>